<dbReference type="STRING" id="580166.AUP43_09040"/>
<evidence type="ECO:0000313" key="2">
    <source>
        <dbReference type="EMBL" id="KZD08144.1"/>
    </source>
</evidence>
<keyword evidence="3" id="KW-1185">Reference proteome</keyword>
<proteinExistence type="predicted"/>
<dbReference type="AlphaFoldDB" id="A0A154W3K9"/>
<dbReference type="GO" id="GO:0044781">
    <property type="term" value="P:bacterial-type flagellum organization"/>
    <property type="evidence" value="ECO:0007669"/>
    <property type="project" value="InterPro"/>
</dbReference>
<accession>A0A154W3K9</accession>
<feature type="compositionally biased region" description="Low complexity" evidence="1">
    <location>
        <begin position="123"/>
        <end position="136"/>
    </location>
</feature>
<dbReference type="NCBIfam" id="NF009435">
    <property type="entry name" value="PRK12794.1"/>
    <property type="match status" value="1"/>
</dbReference>
<protein>
    <recommendedName>
        <fullName evidence="4">Flagellar FlaF family protein</fullName>
    </recommendedName>
</protein>
<dbReference type="InterPro" id="IPR010845">
    <property type="entry name" value="FlaF"/>
</dbReference>
<gene>
    <name evidence="2" type="ORF">AUP43_09040</name>
</gene>
<evidence type="ECO:0000313" key="3">
    <source>
        <dbReference type="Proteomes" id="UP000076400"/>
    </source>
</evidence>
<comment type="caution">
    <text evidence="2">The sequence shown here is derived from an EMBL/GenBank/DDBJ whole genome shotgun (WGS) entry which is preliminary data.</text>
</comment>
<dbReference type="EMBL" id="LPXN01000108">
    <property type="protein sequence ID" value="KZD08144.1"/>
    <property type="molecule type" value="Genomic_DNA"/>
</dbReference>
<dbReference type="Pfam" id="PF07309">
    <property type="entry name" value="FlaF"/>
    <property type="match status" value="1"/>
</dbReference>
<organism evidence="2 3">
    <name type="scientific">Oceanibaculum pacificum</name>
    <dbReference type="NCBI Taxonomy" id="580166"/>
    <lineage>
        <taxon>Bacteria</taxon>
        <taxon>Pseudomonadati</taxon>
        <taxon>Pseudomonadota</taxon>
        <taxon>Alphaproteobacteria</taxon>
        <taxon>Rhodospirillales</taxon>
        <taxon>Oceanibaculaceae</taxon>
        <taxon>Oceanibaculum</taxon>
    </lineage>
</organism>
<evidence type="ECO:0008006" key="4">
    <source>
        <dbReference type="Google" id="ProtNLM"/>
    </source>
</evidence>
<name>A0A154W3K9_9PROT</name>
<dbReference type="RefSeq" id="WP_067556189.1">
    <property type="nucleotide sequence ID" value="NZ_LPXN01000108.1"/>
</dbReference>
<dbReference type="OrthoDB" id="9808944at2"/>
<sequence>MVNSYAAYQRANAAIENPRALEYRLLGMVTAAMIDAEKKDSMEGQKARIEAVLWNKQIWDHLLLDLVHEENRLPKETRTALVNVGVWVSREVRSVLDKTTDCQALIEINQIIMQGLKTATTEPAPAVSAAPVDPTSIGKTSISS</sequence>
<feature type="region of interest" description="Disordered" evidence="1">
    <location>
        <begin position="123"/>
        <end position="144"/>
    </location>
</feature>
<evidence type="ECO:0000256" key="1">
    <source>
        <dbReference type="SAM" id="MobiDB-lite"/>
    </source>
</evidence>
<reference evidence="2 3" key="1">
    <citation type="submission" date="2015-12" db="EMBL/GenBank/DDBJ databases">
        <title>Genome sequence of Oceanibaculum pacificum MCCC 1A02656.</title>
        <authorList>
            <person name="Lu L."/>
            <person name="Lai Q."/>
            <person name="Shao Z."/>
            <person name="Qian P."/>
        </authorList>
    </citation>
    <scope>NUCLEOTIDE SEQUENCE [LARGE SCALE GENOMIC DNA]</scope>
    <source>
        <strain evidence="2 3">MCCC 1A02656</strain>
    </source>
</reference>
<dbReference type="Proteomes" id="UP000076400">
    <property type="component" value="Unassembled WGS sequence"/>
</dbReference>